<evidence type="ECO:0000259" key="5">
    <source>
        <dbReference type="PROSITE" id="PS50102"/>
    </source>
</evidence>
<dbReference type="ExpressionAtlas" id="A0A2K3E6B7">
    <property type="expression patterns" value="baseline"/>
</dbReference>
<dbReference type="InParanoid" id="A0A2K3E6B7"/>
<dbReference type="Pfam" id="PF14304">
    <property type="entry name" value="CSTF_C"/>
    <property type="match status" value="1"/>
</dbReference>
<evidence type="ECO:0000256" key="4">
    <source>
        <dbReference type="SAM" id="MobiDB-lite"/>
    </source>
</evidence>
<dbReference type="GO" id="GO:0031124">
    <property type="term" value="P:mRNA 3'-end processing"/>
    <property type="evidence" value="ECO:0007669"/>
    <property type="project" value="InterPro"/>
</dbReference>
<comment type="subcellular location">
    <subcellularLocation>
        <location evidence="1">Nucleus</location>
    </subcellularLocation>
</comment>
<dbReference type="FunCoup" id="A0A2K3E6B7">
    <property type="interactions" value="143"/>
</dbReference>
<dbReference type="InterPro" id="IPR000504">
    <property type="entry name" value="RRM_dom"/>
</dbReference>
<gene>
    <name evidence="6" type="ORF">CHLRE_01g024200v5</name>
</gene>
<evidence type="ECO:0000256" key="1">
    <source>
        <dbReference type="ARBA" id="ARBA00004123"/>
    </source>
</evidence>
<dbReference type="InterPro" id="IPR038192">
    <property type="entry name" value="CSTF_C_sf"/>
</dbReference>
<reference evidence="6 7" key="1">
    <citation type="journal article" date="2007" name="Science">
        <title>The Chlamydomonas genome reveals the evolution of key animal and plant functions.</title>
        <authorList>
            <person name="Merchant S.S."/>
            <person name="Prochnik S.E."/>
            <person name="Vallon O."/>
            <person name="Harris E.H."/>
            <person name="Karpowicz S.J."/>
            <person name="Witman G.B."/>
            <person name="Terry A."/>
            <person name="Salamov A."/>
            <person name="Fritz-Laylin L.K."/>
            <person name="Marechal-Drouard L."/>
            <person name="Marshall W.F."/>
            <person name="Qu L.H."/>
            <person name="Nelson D.R."/>
            <person name="Sanderfoot A.A."/>
            <person name="Spalding M.H."/>
            <person name="Kapitonov V.V."/>
            <person name="Ren Q."/>
            <person name="Ferris P."/>
            <person name="Lindquist E."/>
            <person name="Shapiro H."/>
            <person name="Lucas S.M."/>
            <person name="Grimwood J."/>
            <person name="Schmutz J."/>
            <person name="Cardol P."/>
            <person name="Cerutti H."/>
            <person name="Chanfreau G."/>
            <person name="Chen C.L."/>
            <person name="Cognat V."/>
            <person name="Croft M.T."/>
            <person name="Dent R."/>
            <person name="Dutcher S."/>
            <person name="Fernandez E."/>
            <person name="Fukuzawa H."/>
            <person name="Gonzalez-Ballester D."/>
            <person name="Gonzalez-Halphen D."/>
            <person name="Hallmann A."/>
            <person name="Hanikenne M."/>
            <person name="Hippler M."/>
            <person name="Inwood W."/>
            <person name="Jabbari K."/>
            <person name="Kalanon M."/>
            <person name="Kuras R."/>
            <person name="Lefebvre P.A."/>
            <person name="Lemaire S.D."/>
            <person name="Lobanov A.V."/>
            <person name="Lohr M."/>
            <person name="Manuell A."/>
            <person name="Meier I."/>
            <person name="Mets L."/>
            <person name="Mittag M."/>
            <person name="Mittelmeier T."/>
            <person name="Moroney J.V."/>
            <person name="Moseley J."/>
            <person name="Napoli C."/>
            <person name="Nedelcu A.M."/>
            <person name="Niyogi K."/>
            <person name="Novoselov S.V."/>
            <person name="Paulsen I.T."/>
            <person name="Pazour G."/>
            <person name="Purton S."/>
            <person name="Ral J.P."/>
            <person name="Riano-Pachon D.M."/>
            <person name="Riekhof W."/>
            <person name="Rymarquis L."/>
            <person name="Schroda M."/>
            <person name="Stern D."/>
            <person name="Umen J."/>
            <person name="Willows R."/>
            <person name="Wilson N."/>
            <person name="Zimmer S.L."/>
            <person name="Allmer J."/>
            <person name="Balk J."/>
            <person name="Bisova K."/>
            <person name="Chen C.J."/>
            <person name="Elias M."/>
            <person name="Gendler K."/>
            <person name="Hauser C."/>
            <person name="Lamb M.R."/>
            <person name="Ledford H."/>
            <person name="Long J.C."/>
            <person name="Minagawa J."/>
            <person name="Page M.D."/>
            <person name="Pan J."/>
            <person name="Pootakham W."/>
            <person name="Roje S."/>
            <person name="Rose A."/>
            <person name="Stahlberg E."/>
            <person name="Terauchi A.M."/>
            <person name="Yang P."/>
            <person name="Ball S."/>
            <person name="Bowler C."/>
            <person name="Dieckmann C.L."/>
            <person name="Gladyshev V.N."/>
            <person name="Green P."/>
            <person name="Jorgensen R."/>
            <person name="Mayfield S."/>
            <person name="Mueller-Roeber B."/>
            <person name="Rajamani S."/>
            <person name="Sayre R.T."/>
            <person name="Brokstein P."/>
            <person name="Dubchak I."/>
            <person name="Goodstein D."/>
            <person name="Hornick L."/>
            <person name="Huang Y.W."/>
            <person name="Jhaveri J."/>
            <person name="Luo Y."/>
            <person name="Martinez D."/>
            <person name="Ngau W.C."/>
            <person name="Otillar B."/>
            <person name="Poliakov A."/>
            <person name="Porter A."/>
            <person name="Szajkowski L."/>
            <person name="Werner G."/>
            <person name="Zhou K."/>
            <person name="Grigoriev I.V."/>
            <person name="Rokhsar D.S."/>
            <person name="Grossman A.R."/>
        </authorList>
    </citation>
    <scope>NUCLEOTIDE SEQUENCE [LARGE SCALE GENOMIC DNA]</scope>
    <source>
        <strain evidence="7">CC-503</strain>
    </source>
</reference>
<dbReference type="InterPro" id="IPR035979">
    <property type="entry name" value="RBD_domain_sf"/>
</dbReference>
<dbReference type="Proteomes" id="UP000006906">
    <property type="component" value="Chromosome 1"/>
</dbReference>
<dbReference type="SMART" id="SM00360">
    <property type="entry name" value="RRM"/>
    <property type="match status" value="1"/>
</dbReference>
<dbReference type="InterPro" id="IPR026896">
    <property type="entry name" value="CSTF_C"/>
</dbReference>
<dbReference type="PANTHER" id="PTHR45735">
    <property type="entry name" value="CLEAVAGE STIMULATION FACTOR SUBUNIT 2"/>
    <property type="match status" value="1"/>
</dbReference>
<evidence type="ECO:0000256" key="3">
    <source>
        <dbReference type="PROSITE-ProRule" id="PRU00176"/>
    </source>
</evidence>
<feature type="compositionally biased region" description="Basic and acidic residues" evidence="4">
    <location>
        <begin position="86"/>
        <end position="100"/>
    </location>
</feature>
<dbReference type="GO" id="GO:0003729">
    <property type="term" value="F:mRNA binding"/>
    <property type="evidence" value="ECO:0000318"/>
    <property type="project" value="GO_Central"/>
</dbReference>
<dbReference type="Pfam" id="PF14327">
    <property type="entry name" value="CSTF2_hinge"/>
    <property type="match status" value="1"/>
</dbReference>
<protein>
    <recommendedName>
        <fullName evidence="5">RRM domain-containing protein</fullName>
    </recommendedName>
</protein>
<feature type="region of interest" description="Disordered" evidence="4">
    <location>
        <begin position="305"/>
        <end position="345"/>
    </location>
</feature>
<dbReference type="PaxDb" id="3055-EDP09275"/>
<evidence type="ECO:0000256" key="2">
    <source>
        <dbReference type="ARBA" id="ARBA00023242"/>
    </source>
</evidence>
<dbReference type="Gramene" id="PNW88320">
    <property type="protein sequence ID" value="PNW88320"/>
    <property type="gene ID" value="CHLRE_01g024200v5"/>
</dbReference>
<feature type="region of interest" description="Disordered" evidence="4">
    <location>
        <begin position="86"/>
        <end position="122"/>
    </location>
</feature>
<proteinExistence type="predicted"/>
<dbReference type="OMA" id="CEPEDAP"/>
<feature type="compositionally biased region" description="Pro residues" evidence="4">
    <location>
        <begin position="218"/>
        <end position="245"/>
    </location>
</feature>
<dbReference type="CDD" id="cd12398">
    <property type="entry name" value="RRM_CSTF2_RNA15_like"/>
    <property type="match status" value="1"/>
</dbReference>
<dbReference type="Gene3D" id="3.30.70.330">
    <property type="match status" value="1"/>
</dbReference>
<accession>A0A2K3E6B7</accession>
<dbReference type="SUPFAM" id="SSF54928">
    <property type="entry name" value="RNA-binding domain, RBD"/>
    <property type="match status" value="1"/>
</dbReference>
<dbReference type="KEGG" id="cre:CHLRE_01g024200v5"/>
<dbReference type="PROSITE" id="PS50102">
    <property type="entry name" value="RRM"/>
    <property type="match status" value="1"/>
</dbReference>
<feature type="region of interest" description="Disordered" evidence="4">
    <location>
        <begin position="212"/>
        <end position="252"/>
    </location>
</feature>
<dbReference type="STRING" id="3055.A0A2K3E6B7"/>
<dbReference type="GO" id="GO:0005847">
    <property type="term" value="C:mRNA cleavage and polyadenylation specificity factor complex"/>
    <property type="evidence" value="ECO:0000318"/>
    <property type="project" value="GO_Central"/>
</dbReference>
<dbReference type="OrthoDB" id="272703at2759"/>
<keyword evidence="3" id="KW-0694">RNA-binding</keyword>
<feature type="compositionally biased region" description="Pro residues" evidence="4">
    <location>
        <begin position="312"/>
        <end position="329"/>
    </location>
</feature>
<name>A0A2K3E6B7_CHLRE</name>
<dbReference type="GeneID" id="5715255"/>
<dbReference type="AlphaFoldDB" id="A0A2K3E6B7"/>
<keyword evidence="2" id="KW-0539">Nucleus</keyword>
<dbReference type="PANTHER" id="PTHR45735:SF2">
    <property type="entry name" value="CLEAVAGE STIMULATION FACTOR SUBUNIT 2"/>
    <property type="match status" value="1"/>
</dbReference>
<dbReference type="Pfam" id="PF00076">
    <property type="entry name" value="RRM_1"/>
    <property type="match status" value="1"/>
</dbReference>
<sequence length="387" mass="40346">MDRPPTCTVFIGNIPYDVTEQMLQDMFSQVGAIKSLRMVTDKDTGKPKGYGFCEYHDVGTAQSAVRNLNKYEVNGRMLRVDFAEEHSVDGRGKREKDMRGGGRGGGGPSDSLVPAAPPGTRPIGRDAANAAATQANSLLGNAPYTGPAQDKISTVIAGMTPLQLYEILSQMRSLAQQNSATARSILVSNPQLTKALFQAQVLLGMVKGSAPPSTLPAMPQPQPPQQPPPVAPPAPQPVAPPPMSLPPQGVAPAMQPYPGAPYAPGPGAPPPAPVMGGMPGPAMLIDPTTGMPYTAPPGAVIVTAGQQQGAPQPQPQQMMPPPQAPPPQAVGPGEGPPASVTLPPNLAPQQAQMLQRVLSLTVEQVNALPPAQRQQVMLVRQQLGLPQ</sequence>
<keyword evidence="7" id="KW-1185">Reference proteome</keyword>
<evidence type="ECO:0000313" key="7">
    <source>
        <dbReference type="Proteomes" id="UP000006906"/>
    </source>
</evidence>
<feature type="domain" description="RRM" evidence="5">
    <location>
        <begin position="7"/>
        <end position="85"/>
    </location>
</feature>
<evidence type="ECO:0000313" key="6">
    <source>
        <dbReference type="EMBL" id="PNW88320.1"/>
    </source>
</evidence>
<dbReference type="PRINTS" id="PR01217">
    <property type="entry name" value="PRICHEXTENSN"/>
</dbReference>
<dbReference type="EMBL" id="CM008962">
    <property type="protein sequence ID" value="PNW88320.1"/>
    <property type="molecule type" value="Genomic_DNA"/>
</dbReference>
<dbReference type="InterPro" id="IPR025742">
    <property type="entry name" value="CSTF2_hinge"/>
</dbReference>
<dbReference type="RefSeq" id="XP_001689537.2">
    <property type="nucleotide sequence ID" value="XM_001689485.2"/>
</dbReference>
<dbReference type="InterPro" id="IPR012677">
    <property type="entry name" value="Nucleotide-bd_a/b_plait_sf"/>
</dbReference>
<dbReference type="Gene3D" id="1.25.40.630">
    <property type="match status" value="1"/>
</dbReference>
<dbReference type="Gene3D" id="1.10.20.70">
    <property type="entry name" value="Transcription termination and cleavage factor, C-terminal domain"/>
    <property type="match status" value="1"/>
</dbReference>
<organism evidence="6 7">
    <name type="scientific">Chlamydomonas reinhardtii</name>
    <name type="common">Chlamydomonas smithii</name>
    <dbReference type="NCBI Taxonomy" id="3055"/>
    <lineage>
        <taxon>Eukaryota</taxon>
        <taxon>Viridiplantae</taxon>
        <taxon>Chlorophyta</taxon>
        <taxon>core chlorophytes</taxon>
        <taxon>Chlorophyceae</taxon>
        <taxon>CS clade</taxon>
        <taxon>Chlamydomonadales</taxon>
        <taxon>Chlamydomonadaceae</taxon>
        <taxon>Chlamydomonas</taxon>
    </lineage>
</organism>